<evidence type="ECO:0000259" key="9">
    <source>
        <dbReference type="Pfam" id="PF04535"/>
    </source>
</evidence>
<evidence type="ECO:0000256" key="3">
    <source>
        <dbReference type="ARBA" id="ARBA00011489"/>
    </source>
</evidence>
<evidence type="ECO:0000256" key="2">
    <source>
        <dbReference type="ARBA" id="ARBA00007651"/>
    </source>
</evidence>
<feature type="domain" description="Casparian strip membrane protein" evidence="9">
    <location>
        <begin position="16"/>
        <end position="161"/>
    </location>
</feature>
<dbReference type="InterPro" id="IPR006459">
    <property type="entry name" value="CASP/CASPL"/>
</dbReference>
<dbReference type="PROSITE" id="PS51257">
    <property type="entry name" value="PROKAR_LIPOPROTEIN"/>
    <property type="match status" value="1"/>
</dbReference>
<evidence type="ECO:0000313" key="10">
    <source>
        <dbReference type="EMBL" id="RZC53550.1"/>
    </source>
</evidence>
<comment type="similarity">
    <text evidence="2 8">Belongs to the Casparian strip membrane proteins (CASP) family.</text>
</comment>
<gene>
    <name evidence="10" type="ORF">C5167_012402</name>
</gene>
<keyword evidence="5 8" id="KW-0812">Transmembrane</keyword>
<evidence type="ECO:0000256" key="1">
    <source>
        <dbReference type="ARBA" id="ARBA00004651"/>
    </source>
</evidence>
<dbReference type="Pfam" id="PF04535">
    <property type="entry name" value="CASP_dom"/>
    <property type="match status" value="1"/>
</dbReference>
<feature type="transmembrane region" description="Helical" evidence="8">
    <location>
        <begin position="150"/>
        <end position="174"/>
    </location>
</feature>
<evidence type="ECO:0000256" key="8">
    <source>
        <dbReference type="RuleBase" id="RU361233"/>
    </source>
</evidence>
<dbReference type="OrthoDB" id="689315at2759"/>
<dbReference type="PANTHER" id="PTHR33573">
    <property type="entry name" value="CASP-LIKE PROTEIN 4A4"/>
    <property type="match status" value="1"/>
</dbReference>
<reference evidence="10 11" key="1">
    <citation type="journal article" date="2018" name="Science">
        <title>The opium poppy genome and morphinan production.</title>
        <authorList>
            <person name="Guo L."/>
            <person name="Winzer T."/>
            <person name="Yang X."/>
            <person name="Li Y."/>
            <person name="Ning Z."/>
            <person name="He Z."/>
            <person name="Teodor R."/>
            <person name="Lu Y."/>
            <person name="Bowser T.A."/>
            <person name="Graham I.A."/>
            <person name="Ye K."/>
        </authorList>
    </citation>
    <scope>NUCLEOTIDE SEQUENCE [LARGE SCALE GENOMIC DNA]</scope>
    <source>
        <strain evidence="11">cv. HN1</strain>
        <tissue evidence="10">Leaves</tissue>
    </source>
</reference>
<dbReference type="Proteomes" id="UP000316621">
    <property type="component" value="Chromosome 3"/>
</dbReference>
<evidence type="ECO:0000313" key="11">
    <source>
        <dbReference type="Proteomes" id="UP000316621"/>
    </source>
</evidence>
<evidence type="ECO:0000256" key="4">
    <source>
        <dbReference type="ARBA" id="ARBA00022475"/>
    </source>
</evidence>
<name>A0A4Y7J0G8_PAPSO</name>
<evidence type="ECO:0000256" key="6">
    <source>
        <dbReference type="ARBA" id="ARBA00022989"/>
    </source>
</evidence>
<feature type="transmembrane region" description="Helical" evidence="8">
    <location>
        <begin position="20"/>
        <end position="39"/>
    </location>
</feature>
<keyword evidence="7 8" id="KW-0472">Membrane</keyword>
<organism evidence="10 11">
    <name type="scientific">Papaver somniferum</name>
    <name type="common">Opium poppy</name>
    <dbReference type="NCBI Taxonomy" id="3469"/>
    <lineage>
        <taxon>Eukaryota</taxon>
        <taxon>Viridiplantae</taxon>
        <taxon>Streptophyta</taxon>
        <taxon>Embryophyta</taxon>
        <taxon>Tracheophyta</taxon>
        <taxon>Spermatophyta</taxon>
        <taxon>Magnoliopsida</taxon>
        <taxon>Ranunculales</taxon>
        <taxon>Papaveraceae</taxon>
        <taxon>Papaveroideae</taxon>
        <taxon>Papaver</taxon>
    </lineage>
</organism>
<dbReference type="OMA" id="MAWICFL"/>
<accession>A0A4Y7J0G8</accession>
<evidence type="ECO:0000256" key="7">
    <source>
        <dbReference type="ARBA" id="ARBA00023136"/>
    </source>
</evidence>
<dbReference type="EMBL" id="CM010717">
    <property type="protein sequence ID" value="RZC53550.1"/>
    <property type="molecule type" value="Genomic_DNA"/>
</dbReference>
<sequence length="191" mass="21170">MRLTKGNENCNEDVILKVEILLRIVSIVALVITSCLVALDTETELVFGVLHRKATVKDLDVLGILVIVEAVAAGYNFIQLLRCFFITTSFKTSPKLAWLCFLLDQIAAYVSFATNSAAAQASLLAITGANVFQWLKLCNIYTRFCFQIGGSLFCGFLASLLMAGISSISAFNLFRHYSSKDHFLVFLPRRK</sequence>
<dbReference type="Gramene" id="RZC53550">
    <property type="protein sequence ID" value="RZC53550"/>
    <property type="gene ID" value="C5167_012402"/>
</dbReference>
<proteinExistence type="inferred from homology"/>
<keyword evidence="11" id="KW-1185">Reference proteome</keyword>
<comment type="subcellular location">
    <subcellularLocation>
        <location evidence="1 8">Cell membrane</location>
        <topology evidence="1 8">Multi-pass membrane protein</topology>
    </subcellularLocation>
</comment>
<comment type="caution">
    <text evidence="8">Lacks conserved residue(s) required for the propagation of feature annotation.</text>
</comment>
<protein>
    <recommendedName>
        <fullName evidence="8">CASP-like protein</fullName>
    </recommendedName>
</protein>
<dbReference type="NCBIfam" id="TIGR01569">
    <property type="entry name" value="A_tha_TIGR01569"/>
    <property type="match status" value="1"/>
</dbReference>
<dbReference type="AlphaFoldDB" id="A0A4Y7J0G8"/>
<dbReference type="PANTHER" id="PTHR33573:SF30">
    <property type="entry name" value="CASP-LIKE PROTEIN 2C1-RELATED"/>
    <property type="match status" value="1"/>
</dbReference>
<comment type="subunit">
    <text evidence="3 8">Homodimer and heterodimers.</text>
</comment>
<dbReference type="InterPro" id="IPR006702">
    <property type="entry name" value="CASP_dom"/>
</dbReference>
<evidence type="ECO:0000256" key="5">
    <source>
        <dbReference type="ARBA" id="ARBA00022692"/>
    </source>
</evidence>
<keyword evidence="6 8" id="KW-1133">Transmembrane helix</keyword>
<keyword evidence="4 8" id="KW-1003">Cell membrane</keyword>
<feature type="transmembrane region" description="Helical" evidence="8">
    <location>
        <begin position="59"/>
        <end position="84"/>
    </location>
</feature>
<dbReference type="GO" id="GO:0005886">
    <property type="term" value="C:plasma membrane"/>
    <property type="evidence" value="ECO:0007669"/>
    <property type="project" value="UniProtKB-SubCell"/>
</dbReference>